<evidence type="ECO:0000313" key="2">
    <source>
        <dbReference type="EMBL" id="CAE8623952.1"/>
    </source>
</evidence>
<reference evidence="2" key="1">
    <citation type="submission" date="2021-02" db="EMBL/GenBank/DDBJ databases">
        <authorList>
            <person name="Dougan E. K."/>
            <person name="Rhodes N."/>
            <person name="Thang M."/>
            <person name="Chan C."/>
        </authorList>
    </citation>
    <scope>NUCLEOTIDE SEQUENCE</scope>
</reference>
<evidence type="ECO:0000313" key="3">
    <source>
        <dbReference type="Proteomes" id="UP000654075"/>
    </source>
</evidence>
<proteinExistence type="predicted"/>
<organism evidence="2 3">
    <name type="scientific">Polarella glacialis</name>
    <name type="common">Dinoflagellate</name>
    <dbReference type="NCBI Taxonomy" id="89957"/>
    <lineage>
        <taxon>Eukaryota</taxon>
        <taxon>Sar</taxon>
        <taxon>Alveolata</taxon>
        <taxon>Dinophyceae</taxon>
        <taxon>Suessiales</taxon>
        <taxon>Suessiaceae</taxon>
        <taxon>Polarella</taxon>
    </lineage>
</organism>
<name>A0A813GFX4_POLGL</name>
<keyword evidence="1" id="KW-0812">Transmembrane</keyword>
<keyword evidence="1" id="KW-0472">Membrane</keyword>
<dbReference type="Proteomes" id="UP000654075">
    <property type="component" value="Unassembled WGS sequence"/>
</dbReference>
<protein>
    <submittedName>
        <fullName evidence="2">Uncharacterized protein</fullName>
    </submittedName>
</protein>
<keyword evidence="3" id="KW-1185">Reference proteome</keyword>
<feature type="transmembrane region" description="Helical" evidence="1">
    <location>
        <begin position="49"/>
        <end position="69"/>
    </location>
</feature>
<dbReference type="AlphaFoldDB" id="A0A813GFX4"/>
<feature type="transmembrane region" description="Helical" evidence="1">
    <location>
        <begin position="81"/>
        <end position="98"/>
    </location>
</feature>
<accession>A0A813GFX4</accession>
<dbReference type="EMBL" id="CAJNNV010028277">
    <property type="protein sequence ID" value="CAE8623952.1"/>
    <property type="molecule type" value="Genomic_DNA"/>
</dbReference>
<keyword evidence="1" id="KW-1133">Transmembrane helix</keyword>
<comment type="caution">
    <text evidence="2">The sequence shown here is derived from an EMBL/GenBank/DDBJ whole genome shotgun (WGS) entry which is preliminary data.</text>
</comment>
<sequence length="120" mass="12385">MIDGMLIGLSGSVDKKTGCLMAMATAIEMGFLGFSFACSIVQSKGVARLLSLLILATPPLAMLAASLAASAGAQEIEGSPAFVGLIAFSLVALLFLVVEELLLEAHAKEDGDSWHISFAL</sequence>
<evidence type="ECO:0000256" key="1">
    <source>
        <dbReference type="SAM" id="Phobius"/>
    </source>
</evidence>
<feature type="transmembrane region" description="Helical" evidence="1">
    <location>
        <begin position="20"/>
        <end position="42"/>
    </location>
</feature>
<gene>
    <name evidence="2" type="ORF">PGLA1383_LOCUS41146</name>
</gene>